<dbReference type="PANTHER" id="PTHR43736">
    <property type="entry name" value="ADP-RIBOSE PYROPHOSPHATASE"/>
    <property type="match status" value="1"/>
</dbReference>
<feature type="domain" description="Nudix hydrolase" evidence="1">
    <location>
        <begin position="45"/>
        <end position="178"/>
    </location>
</feature>
<dbReference type="RefSeq" id="WP_290282080.1">
    <property type="nucleotide sequence ID" value="NZ_JAUFQI010000001.1"/>
</dbReference>
<dbReference type="Gene3D" id="3.90.79.10">
    <property type="entry name" value="Nucleoside Triphosphate Pyrophosphohydrolase"/>
    <property type="match status" value="1"/>
</dbReference>
<dbReference type="CDD" id="cd03674">
    <property type="entry name" value="NUDIX_Hydrolase"/>
    <property type="match status" value="1"/>
</dbReference>
<keyword evidence="3" id="KW-1185">Reference proteome</keyword>
<accession>A0ABV7WWJ0</accession>
<dbReference type="Proteomes" id="UP001595710">
    <property type="component" value="Unassembled WGS sequence"/>
</dbReference>
<evidence type="ECO:0000313" key="3">
    <source>
        <dbReference type="Proteomes" id="UP001595710"/>
    </source>
</evidence>
<dbReference type="EMBL" id="JBHRYN010000013">
    <property type="protein sequence ID" value="MFC3702463.1"/>
    <property type="molecule type" value="Genomic_DNA"/>
</dbReference>
<dbReference type="InterPro" id="IPR015797">
    <property type="entry name" value="NUDIX_hydrolase-like_dom_sf"/>
</dbReference>
<dbReference type="Pfam" id="PF00293">
    <property type="entry name" value="NUDIX"/>
    <property type="match status" value="1"/>
</dbReference>
<name>A0ABV7WWJ0_9GAMM</name>
<keyword evidence="2" id="KW-0378">Hydrolase</keyword>
<dbReference type="GO" id="GO:0016787">
    <property type="term" value="F:hydrolase activity"/>
    <property type="evidence" value="ECO:0007669"/>
    <property type="project" value="UniProtKB-KW"/>
</dbReference>
<dbReference type="PANTHER" id="PTHR43736:SF1">
    <property type="entry name" value="DIHYDRONEOPTERIN TRIPHOSPHATE DIPHOSPHATASE"/>
    <property type="match status" value="1"/>
</dbReference>
<sequence length="179" mass="20606">MESQETVLQHLSKVTPSCEEEAKSLEFITQFVAEQPRYWARDTLVGHLTASAWITNAEQTKAVLLHHKKLDIWVQPGGHVDDSDESLAQASLREAQEETGLANLTLKQTEIFDVDVHAIPERKSEPKHNHLDIRYWFIADNETLTISEESNELKWMSRAEIEMITQEESVLRMVRKTLL</sequence>
<dbReference type="SUPFAM" id="SSF55811">
    <property type="entry name" value="Nudix"/>
    <property type="match status" value="1"/>
</dbReference>
<proteinExistence type="predicted"/>
<protein>
    <submittedName>
        <fullName evidence="2">NUDIX hydrolase</fullName>
    </submittedName>
</protein>
<organism evidence="2 3">
    <name type="scientific">Reinekea marina</name>
    <dbReference type="NCBI Taxonomy" id="1310421"/>
    <lineage>
        <taxon>Bacteria</taxon>
        <taxon>Pseudomonadati</taxon>
        <taxon>Pseudomonadota</taxon>
        <taxon>Gammaproteobacteria</taxon>
        <taxon>Oceanospirillales</taxon>
        <taxon>Saccharospirillaceae</taxon>
        <taxon>Reinekea</taxon>
    </lineage>
</organism>
<dbReference type="PROSITE" id="PS51462">
    <property type="entry name" value="NUDIX"/>
    <property type="match status" value="1"/>
</dbReference>
<reference evidence="3" key="1">
    <citation type="journal article" date="2019" name="Int. J. Syst. Evol. Microbiol.">
        <title>The Global Catalogue of Microorganisms (GCM) 10K type strain sequencing project: providing services to taxonomists for standard genome sequencing and annotation.</title>
        <authorList>
            <consortium name="The Broad Institute Genomics Platform"/>
            <consortium name="The Broad Institute Genome Sequencing Center for Infectious Disease"/>
            <person name="Wu L."/>
            <person name="Ma J."/>
        </authorList>
    </citation>
    <scope>NUCLEOTIDE SEQUENCE [LARGE SCALE GENOMIC DNA]</scope>
    <source>
        <strain evidence="3">CECT 8288</strain>
    </source>
</reference>
<dbReference type="InterPro" id="IPR000086">
    <property type="entry name" value="NUDIX_hydrolase_dom"/>
</dbReference>
<evidence type="ECO:0000313" key="2">
    <source>
        <dbReference type="EMBL" id="MFC3702463.1"/>
    </source>
</evidence>
<gene>
    <name evidence="2" type="ORF">ACFOND_12505</name>
</gene>
<evidence type="ECO:0000259" key="1">
    <source>
        <dbReference type="PROSITE" id="PS51462"/>
    </source>
</evidence>
<comment type="caution">
    <text evidence="2">The sequence shown here is derived from an EMBL/GenBank/DDBJ whole genome shotgun (WGS) entry which is preliminary data.</text>
</comment>